<feature type="transmembrane region" description="Helical" evidence="1">
    <location>
        <begin position="29"/>
        <end position="50"/>
    </location>
</feature>
<sequence length="60" mass="6699">MVGGGIPEKTLVASIAIYTYVEALEYQKAAYLSLVLLVLSYVVLWLAISLERRQKPCLLK</sequence>
<evidence type="ECO:0000313" key="3">
    <source>
        <dbReference type="Proteomes" id="UP000076964"/>
    </source>
</evidence>
<dbReference type="Proteomes" id="UP000076964">
    <property type="component" value="Unassembled WGS sequence"/>
</dbReference>
<evidence type="ECO:0000256" key="1">
    <source>
        <dbReference type="SAM" id="Phobius"/>
    </source>
</evidence>
<organism evidence="2 3">
    <name type="scientific">Thermodesulfatator autotrophicus</name>
    <dbReference type="NCBI Taxonomy" id="1795632"/>
    <lineage>
        <taxon>Bacteria</taxon>
        <taxon>Pseudomonadati</taxon>
        <taxon>Thermodesulfobacteriota</taxon>
        <taxon>Thermodesulfobacteria</taxon>
        <taxon>Thermodesulfobacteriales</taxon>
        <taxon>Thermodesulfatatoraceae</taxon>
        <taxon>Thermodesulfatator</taxon>
    </lineage>
</organism>
<dbReference type="RefSeq" id="WP_068543825.1">
    <property type="nucleotide sequence ID" value="NZ_LSFI01000068.1"/>
</dbReference>
<evidence type="ECO:0000313" key="2">
    <source>
        <dbReference type="EMBL" id="OAG26773.1"/>
    </source>
</evidence>
<protein>
    <recommendedName>
        <fullName evidence="4">ABC transmembrane type-1 domain-containing protein</fullName>
    </recommendedName>
</protein>
<keyword evidence="1" id="KW-1133">Transmembrane helix</keyword>
<keyword evidence="1" id="KW-0472">Membrane</keyword>
<dbReference type="STRING" id="1795632.TH606_10545"/>
<dbReference type="EMBL" id="LSFI01000068">
    <property type="protein sequence ID" value="OAG26773.1"/>
    <property type="molecule type" value="Genomic_DNA"/>
</dbReference>
<accession>A0A177E477</accession>
<gene>
    <name evidence="2" type="ORF">TH606_10545</name>
</gene>
<keyword evidence="1" id="KW-0812">Transmembrane</keyword>
<proteinExistence type="predicted"/>
<dbReference type="AlphaFoldDB" id="A0A177E477"/>
<reference evidence="2 3" key="1">
    <citation type="submission" date="2016-02" db="EMBL/GenBank/DDBJ databases">
        <title>Draft genome sequence of Thermodesulfatator sp. S606.</title>
        <authorList>
            <person name="Lai Q."/>
            <person name="Cao J."/>
            <person name="Dupont S."/>
            <person name="Shao Z."/>
            <person name="Jebbar M."/>
            <person name="Alain K."/>
        </authorList>
    </citation>
    <scope>NUCLEOTIDE SEQUENCE [LARGE SCALE GENOMIC DNA]</scope>
    <source>
        <strain evidence="2 3">S606</strain>
    </source>
</reference>
<keyword evidence="3" id="KW-1185">Reference proteome</keyword>
<name>A0A177E477_9BACT</name>
<evidence type="ECO:0008006" key="4">
    <source>
        <dbReference type="Google" id="ProtNLM"/>
    </source>
</evidence>
<comment type="caution">
    <text evidence="2">The sequence shown here is derived from an EMBL/GenBank/DDBJ whole genome shotgun (WGS) entry which is preliminary data.</text>
</comment>